<dbReference type="InterPro" id="IPR005235">
    <property type="entry name" value="YmdB-like"/>
</dbReference>
<dbReference type="EMBL" id="BMJT01000004">
    <property type="protein sequence ID" value="GGG22396.1"/>
    <property type="molecule type" value="Genomic_DNA"/>
</dbReference>
<feature type="binding site" evidence="7">
    <location>
        <position position="39"/>
    </location>
    <ligand>
        <name>Fe cation</name>
        <dbReference type="ChEBI" id="CHEBI:24875"/>
        <label>2</label>
    </ligand>
</feature>
<evidence type="ECO:0000256" key="2">
    <source>
        <dbReference type="ARBA" id="ARBA00022723"/>
    </source>
</evidence>
<protein>
    <submittedName>
        <fullName evidence="8">Metallophosphoesterase</fullName>
    </submittedName>
</protein>
<dbReference type="NCBIfam" id="TIGR00282">
    <property type="entry name" value="TIGR00282 family metallophosphoesterase"/>
    <property type="match status" value="1"/>
</dbReference>
<dbReference type="Gene3D" id="3.60.21.10">
    <property type="match status" value="1"/>
</dbReference>
<evidence type="ECO:0000256" key="1">
    <source>
        <dbReference type="ARBA" id="ARBA00001965"/>
    </source>
</evidence>
<dbReference type="AlphaFoldDB" id="A0A917LGU6"/>
<gene>
    <name evidence="8" type="ORF">GCM10007425_16050</name>
</gene>
<dbReference type="PANTHER" id="PTHR36303">
    <property type="entry name" value="2',3'-CYCLIC-NUCLEOTIDE 2'-PHOSPHODIESTERASE"/>
    <property type="match status" value="1"/>
</dbReference>
<reference evidence="8" key="2">
    <citation type="submission" date="2020-09" db="EMBL/GenBank/DDBJ databases">
        <authorList>
            <person name="Sun Q."/>
            <person name="Zhou Y."/>
        </authorList>
    </citation>
    <scope>NUCLEOTIDE SEQUENCE</scope>
    <source>
        <strain evidence="8">CGMCC 1.15760</strain>
    </source>
</reference>
<comment type="caution">
    <text evidence="8">The sequence shown here is derived from an EMBL/GenBank/DDBJ whole genome shotgun (WGS) entry which is preliminary data.</text>
</comment>
<feature type="binding site" evidence="7">
    <location>
        <position position="8"/>
    </location>
    <ligand>
        <name>Fe cation</name>
        <dbReference type="ChEBI" id="CHEBI:24875"/>
        <label>1</label>
    </ligand>
</feature>
<dbReference type="Proteomes" id="UP000616608">
    <property type="component" value="Unassembled WGS sequence"/>
</dbReference>
<feature type="active site" description="Proton donor" evidence="6">
    <location>
        <position position="68"/>
    </location>
</feature>
<comment type="cofactor">
    <cofactor evidence="1">
        <name>Fe(3+)</name>
        <dbReference type="ChEBI" id="CHEBI:29034"/>
    </cofactor>
</comment>
<keyword evidence="4" id="KW-0408">Iron</keyword>
<name>A0A917LGU6_9BACI</name>
<dbReference type="PIRSF" id="PIRSF004789">
    <property type="entry name" value="DR1281"/>
    <property type="match status" value="1"/>
</dbReference>
<feature type="binding site" evidence="7">
    <location>
        <position position="40"/>
    </location>
    <ligand>
        <name>Fe cation</name>
        <dbReference type="ChEBI" id="CHEBI:24875"/>
        <label>1</label>
    </ligand>
</feature>
<proteinExistence type="inferred from homology"/>
<evidence type="ECO:0000313" key="9">
    <source>
        <dbReference type="Proteomes" id="UP000616608"/>
    </source>
</evidence>
<keyword evidence="2 7" id="KW-0479">Metal-binding</keyword>
<evidence type="ECO:0000256" key="4">
    <source>
        <dbReference type="ARBA" id="ARBA00023004"/>
    </source>
</evidence>
<dbReference type="CDD" id="cd07382">
    <property type="entry name" value="MPP_DR1281"/>
    <property type="match status" value="1"/>
</dbReference>
<dbReference type="FunFam" id="3.60.21.10:FF:000016">
    <property type="entry name" value="Putative metallophosphoesterase"/>
    <property type="match status" value="1"/>
</dbReference>
<comment type="similarity">
    <text evidence="5">Belongs to the YmdB-like family.</text>
</comment>
<keyword evidence="3" id="KW-0378">Hydrolase</keyword>
<organism evidence="8 9">
    <name type="scientific">Lysinibacillus alkalisoli</name>
    <dbReference type="NCBI Taxonomy" id="1911548"/>
    <lineage>
        <taxon>Bacteria</taxon>
        <taxon>Bacillati</taxon>
        <taxon>Bacillota</taxon>
        <taxon>Bacilli</taxon>
        <taxon>Bacillales</taxon>
        <taxon>Bacillaceae</taxon>
        <taxon>Lysinibacillus</taxon>
    </lineage>
</organism>
<sequence>MNILFIGDIVGSIGRNTLEKYLPRLKRKYNVDVVIANGENAAAGRGITASIYQDLLQMGVDVITMGNHTWDNRDIFDFIDDADYLIRPANFSVEAPGKGMVTITKQDVSLSVINLHGRVFLPPHEDPFAMVDDLIAEAKEVSPLVFVDFHAEATSEKIAMGWHLDGRASAIVGTHTHVQTADARIYPNGTAYITDVGMTGPYDEILGMKKESVLHRFKTNMPTRFEVPKSGREQLSGFFVKVDNKTGKAQHCERIYINDDYPFQHES</sequence>
<evidence type="ECO:0000256" key="3">
    <source>
        <dbReference type="ARBA" id="ARBA00022801"/>
    </source>
</evidence>
<feature type="binding site" evidence="7">
    <location>
        <position position="150"/>
    </location>
    <ligand>
        <name>Fe cation</name>
        <dbReference type="ChEBI" id="CHEBI:24875"/>
        <label>2</label>
    </ligand>
</feature>
<feature type="binding site" evidence="7">
    <location>
        <position position="39"/>
    </location>
    <ligand>
        <name>Fe cation</name>
        <dbReference type="ChEBI" id="CHEBI:24875"/>
        <label>1</label>
    </ligand>
</feature>
<dbReference type="PANTHER" id="PTHR36303:SF1">
    <property type="entry name" value="2',3'-CYCLIC-NUCLEOTIDE 2'-PHOSPHODIESTERASE"/>
    <property type="match status" value="1"/>
</dbReference>
<evidence type="ECO:0000313" key="8">
    <source>
        <dbReference type="EMBL" id="GGG22396.1"/>
    </source>
</evidence>
<feature type="binding site" evidence="7">
    <location>
        <position position="175"/>
    </location>
    <ligand>
        <name>Fe cation</name>
        <dbReference type="ChEBI" id="CHEBI:24875"/>
        <label>2</label>
    </ligand>
</feature>
<dbReference type="GO" id="GO:0004113">
    <property type="term" value="F:2',3'-cyclic-nucleotide 3'-phosphodiesterase activity"/>
    <property type="evidence" value="ECO:0007669"/>
    <property type="project" value="TreeGrafter"/>
</dbReference>
<dbReference type="Pfam" id="PF13277">
    <property type="entry name" value="YmdB"/>
    <property type="match status" value="1"/>
</dbReference>
<accession>A0A917LGU6</accession>
<evidence type="ECO:0000256" key="5">
    <source>
        <dbReference type="ARBA" id="ARBA00061401"/>
    </source>
</evidence>
<reference evidence="8" key="1">
    <citation type="journal article" date="2014" name="Int. J. Syst. Evol. Microbiol.">
        <title>Complete genome sequence of Corynebacterium casei LMG S-19264T (=DSM 44701T), isolated from a smear-ripened cheese.</title>
        <authorList>
            <consortium name="US DOE Joint Genome Institute (JGI-PGF)"/>
            <person name="Walter F."/>
            <person name="Albersmeier A."/>
            <person name="Kalinowski J."/>
            <person name="Ruckert C."/>
        </authorList>
    </citation>
    <scope>NUCLEOTIDE SEQUENCE</scope>
    <source>
        <strain evidence="8">CGMCC 1.15760</strain>
    </source>
</reference>
<evidence type="ECO:0000256" key="6">
    <source>
        <dbReference type="PIRSR" id="PIRSR004789-50"/>
    </source>
</evidence>
<dbReference type="InterPro" id="IPR029052">
    <property type="entry name" value="Metallo-depent_PP-like"/>
</dbReference>
<dbReference type="RefSeq" id="WP_188614514.1">
    <property type="nucleotide sequence ID" value="NZ_BMJT01000004.1"/>
</dbReference>
<dbReference type="SUPFAM" id="SSF56300">
    <property type="entry name" value="Metallo-dependent phosphatases"/>
    <property type="match status" value="1"/>
</dbReference>
<feature type="binding site" evidence="7">
    <location>
        <position position="67"/>
    </location>
    <ligand>
        <name>Fe cation</name>
        <dbReference type="ChEBI" id="CHEBI:24875"/>
        <label>2</label>
    </ligand>
</feature>
<evidence type="ECO:0000256" key="7">
    <source>
        <dbReference type="PIRSR" id="PIRSR004789-51"/>
    </source>
</evidence>
<feature type="binding site" evidence="7">
    <location>
        <position position="177"/>
    </location>
    <ligand>
        <name>Fe cation</name>
        <dbReference type="ChEBI" id="CHEBI:24875"/>
        <label>1</label>
    </ligand>
</feature>
<dbReference type="GO" id="GO:0046872">
    <property type="term" value="F:metal ion binding"/>
    <property type="evidence" value="ECO:0007669"/>
    <property type="project" value="UniProtKB-KW"/>
</dbReference>
<keyword evidence="9" id="KW-1185">Reference proteome</keyword>